<proteinExistence type="predicted"/>
<dbReference type="Proteomes" id="UP000837857">
    <property type="component" value="Chromosome 10"/>
</dbReference>
<reference evidence="1" key="1">
    <citation type="submission" date="2022-03" db="EMBL/GenBank/DDBJ databases">
        <authorList>
            <person name="Martin H S."/>
        </authorList>
    </citation>
    <scope>NUCLEOTIDE SEQUENCE</scope>
</reference>
<accession>A0ABN8HNT3</accession>
<evidence type="ECO:0000313" key="1">
    <source>
        <dbReference type="EMBL" id="CAH2038103.1"/>
    </source>
</evidence>
<dbReference type="EMBL" id="OW152822">
    <property type="protein sequence ID" value="CAH2038103.1"/>
    <property type="molecule type" value="Genomic_DNA"/>
</dbReference>
<evidence type="ECO:0000313" key="2">
    <source>
        <dbReference type="Proteomes" id="UP000837857"/>
    </source>
</evidence>
<protein>
    <submittedName>
        <fullName evidence="1">Uncharacterized protein</fullName>
    </submittedName>
</protein>
<organism evidence="1 2">
    <name type="scientific">Iphiclides podalirius</name>
    <name type="common">scarce swallowtail</name>
    <dbReference type="NCBI Taxonomy" id="110791"/>
    <lineage>
        <taxon>Eukaryota</taxon>
        <taxon>Metazoa</taxon>
        <taxon>Ecdysozoa</taxon>
        <taxon>Arthropoda</taxon>
        <taxon>Hexapoda</taxon>
        <taxon>Insecta</taxon>
        <taxon>Pterygota</taxon>
        <taxon>Neoptera</taxon>
        <taxon>Endopterygota</taxon>
        <taxon>Lepidoptera</taxon>
        <taxon>Glossata</taxon>
        <taxon>Ditrysia</taxon>
        <taxon>Papilionoidea</taxon>
        <taxon>Papilionidae</taxon>
        <taxon>Papilioninae</taxon>
        <taxon>Iphiclides</taxon>
    </lineage>
</organism>
<keyword evidence="2" id="KW-1185">Reference proteome</keyword>
<gene>
    <name evidence="1" type="ORF">IPOD504_LOCUS1460</name>
</gene>
<name>A0ABN8HNT3_9NEOP</name>
<sequence>MSIGVWKWSCTLRHVASYRGRVRRKWRPPWRSELSQLEREIAPATRCASVLRVGIHNLDLLARRQTSSYTSSTSSAGQDTAAPITADATLIAEHKGHIREGALGFVVSIAGFPADSMRPSPRALSILTDRFEIPRSFYDF</sequence>
<feature type="non-terminal residue" evidence="1">
    <location>
        <position position="1"/>
    </location>
</feature>